<name>A0ABW6KWG5_9ACTN</name>
<dbReference type="SUPFAM" id="SSF64307">
    <property type="entry name" value="SirA-like"/>
    <property type="match status" value="1"/>
</dbReference>
<dbReference type="InterPro" id="IPR012348">
    <property type="entry name" value="RNR-like"/>
</dbReference>
<keyword evidence="2" id="KW-1185">Reference proteome</keyword>
<dbReference type="EMBL" id="JBIAFJ010000021">
    <property type="protein sequence ID" value="MFE9172239.1"/>
    <property type="molecule type" value="Genomic_DNA"/>
</dbReference>
<organism evidence="1 2">
    <name type="scientific">Streptomyces kebangsaanensis</name>
    <dbReference type="NCBI Taxonomy" id="864058"/>
    <lineage>
        <taxon>Bacteria</taxon>
        <taxon>Bacillati</taxon>
        <taxon>Actinomycetota</taxon>
        <taxon>Actinomycetes</taxon>
        <taxon>Kitasatosporales</taxon>
        <taxon>Streptomycetaceae</taxon>
        <taxon>Streptomyces</taxon>
    </lineage>
</organism>
<evidence type="ECO:0000313" key="2">
    <source>
        <dbReference type="Proteomes" id="UP001601197"/>
    </source>
</evidence>
<dbReference type="CDD" id="cd00657">
    <property type="entry name" value="Ferritin_like"/>
    <property type="match status" value="1"/>
</dbReference>
<dbReference type="Proteomes" id="UP001601197">
    <property type="component" value="Unassembled WGS sequence"/>
</dbReference>
<evidence type="ECO:0000313" key="1">
    <source>
        <dbReference type="EMBL" id="MFE9172239.1"/>
    </source>
</evidence>
<dbReference type="InterPro" id="IPR009078">
    <property type="entry name" value="Ferritin-like_SF"/>
</dbReference>
<dbReference type="InterPro" id="IPR036868">
    <property type="entry name" value="TusA-like_sf"/>
</dbReference>
<dbReference type="Gene3D" id="3.30.110.40">
    <property type="entry name" value="TusA-like domain"/>
    <property type="match status" value="1"/>
</dbReference>
<reference evidence="1 2" key="1">
    <citation type="submission" date="2024-10" db="EMBL/GenBank/DDBJ databases">
        <title>The Natural Products Discovery Center: Release of the First 8490 Sequenced Strains for Exploring Actinobacteria Biosynthetic Diversity.</title>
        <authorList>
            <person name="Kalkreuter E."/>
            <person name="Kautsar S.A."/>
            <person name="Yang D."/>
            <person name="Bader C.D."/>
            <person name="Teijaro C.N."/>
            <person name="Fluegel L."/>
            <person name="Davis C.M."/>
            <person name="Simpson J.R."/>
            <person name="Lauterbach L."/>
            <person name="Steele A.D."/>
            <person name="Gui C."/>
            <person name="Meng S."/>
            <person name="Li G."/>
            <person name="Viehrig K."/>
            <person name="Ye F."/>
            <person name="Su P."/>
            <person name="Kiefer A.F."/>
            <person name="Nichols A."/>
            <person name="Cepeda A.J."/>
            <person name="Yan W."/>
            <person name="Fan B."/>
            <person name="Jiang Y."/>
            <person name="Adhikari A."/>
            <person name="Zheng C.-J."/>
            <person name="Schuster L."/>
            <person name="Cowan T.M."/>
            <person name="Smanski M.J."/>
            <person name="Chevrette M.G."/>
            <person name="De Carvalho L.P.S."/>
            <person name="Shen B."/>
        </authorList>
    </citation>
    <scope>NUCLEOTIDE SEQUENCE [LARGE SCALE GENOMIC DNA]</scope>
    <source>
        <strain evidence="1 2">NPDC007147</strain>
    </source>
</reference>
<protein>
    <submittedName>
        <fullName evidence="1">Ferritin-like domain-containing protein</fullName>
    </submittedName>
</protein>
<dbReference type="Gene3D" id="1.10.620.20">
    <property type="entry name" value="Ribonucleotide Reductase, subunit A"/>
    <property type="match status" value="1"/>
</dbReference>
<gene>
    <name evidence="1" type="ORF">ACFYNZ_22635</name>
</gene>
<comment type="caution">
    <text evidence="1">The sequence shown here is derived from an EMBL/GenBank/DDBJ whole genome shotgun (WGS) entry which is preliminary data.</text>
</comment>
<dbReference type="SUPFAM" id="SSF47240">
    <property type="entry name" value="Ferritin-like"/>
    <property type="match status" value="1"/>
</dbReference>
<proteinExistence type="predicted"/>
<dbReference type="RefSeq" id="WP_388349685.1">
    <property type="nucleotide sequence ID" value="NZ_JBIAFJ010000021.1"/>
</dbReference>
<sequence>MTTGPPPPGTALLDLAGLGLDRGAHLLLDRALRALPPGGRLAVSGTDPALVAHLAAWCRREGHPMSAAPPGDAPVRAHVVRGTGGADRLRGAERAGDPRAGRVTGRAPLHWGLAARGALVEAGGPRLPFAVTDRDTAWTDLAPRLYRQAAAAQWDPLTAVPWQTPFTLPDEVEAAVVQVMTYLVENEQAALVVPARLLVQVHPHFREVLQLLAVQAADEARHVEVFTRRALLKGGVMGTSSAGGRASLATLLAEPDFSIASFLLSVLGEGSFLSLLTFLDRHAPDPVTRRISRLVRQDEARHVAFGLGHLEHRAGVDPRLRGRLRAAVERRHDVLADTAGLNRDVFDALVLLAAGSWEPEAIARGWQAVRRLRTEMDEGRRHRLSRLGFPDDDAAALSALHTRNFM</sequence>
<accession>A0ABW6KWG5</accession>